<dbReference type="SUPFAM" id="SSF47473">
    <property type="entry name" value="EF-hand"/>
    <property type="match status" value="1"/>
</dbReference>
<gene>
    <name evidence="2" type="ORF">ECRA1380_LOCUS4826</name>
</gene>
<reference evidence="2" key="1">
    <citation type="submission" date="2021-01" db="EMBL/GenBank/DDBJ databases">
        <authorList>
            <person name="Corre E."/>
            <person name="Pelletier E."/>
            <person name="Niang G."/>
            <person name="Scheremetjew M."/>
            <person name="Finn R."/>
            <person name="Kale V."/>
            <person name="Holt S."/>
            <person name="Cochrane G."/>
            <person name="Meng A."/>
            <person name="Brown T."/>
            <person name="Cohen L."/>
        </authorList>
    </citation>
    <scope>NUCLEOTIDE SEQUENCE</scope>
    <source>
        <strain evidence="2">CT5</strain>
    </source>
</reference>
<feature type="compositionally biased region" description="Acidic residues" evidence="1">
    <location>
        <begin position="197"/>
        <end position="208"/>
    </location>
</feature>
<dbReference type="EMBL" id="HBIK01010257">
    <property type="protein sequence ID" value="CAE0379865.1"/>
    <property type="molecule type" value="Transcribed_RNA"/>
</dbReference>
<organism evidence="2">
    <name type="scientific">Euplotes crassus</name>
    <dbReference type="NCBI Taxonomy" id="5936"/>
    <lineage>
        <taxon>Eukaryota</taxon>
        <taxon>Sar</taxon>
        <taxon>Alveolata</taxon>
        <taxon>Ciliophora</taxon>
        <taxon>Intramacronucleata</taxon>
        <taxon>Spirotrichea</taxon>
        <taxon>Hypotrichia</taxon>
        <taxon>Euplotida</taxon>
        <taxon>Euplotidae</taxon>
        <taxon>Moneuplotes</taxon>
    </lineage>
</organism>
<accession>A0A7S3KDX4</accession>
<evidence type="ECO:0000313" key="2">
    <source>
        <dbReference type="EMBL" id="CAE0379865.1"/>
    </source>
</evidence>
<dbReference type="AlphaFoldDB" id="A0A7S3KDX4"/>
<proteinExistence type="predicted"/>
<feature type="region of interest" description="Disordered" evidence="1">
    <location>
        <begin position="197"/>
        <end position="232"/>
    </location>
</feature>
<protein>
    <submittedName>
        <fullName evidence="2">Uncharacterized protein</fullName>
    </submittedName>
</protein>
<evidence type="ECO:0000256" key="1">
    <source>
        <dbReference type="SAM" id="MobiDB-lite"/>
    </source>
</evidence>
<sequence>MMGGEGIEPFINLIEGGRDGQTFQDMKDFFYYSMVKSKTEGEDTTKTRKLDGKVSINQLGNLMRAMGHYPTLKEIENMVNEVEFAHFSENCEKVDRFDLDTFVKLFVNHRPVFGIGRPHIEKAFNTLFVDSKDKKPLAKVPRESFLQELASEGEPLMNQELGNLLDKLVGKSNIKEALGEEIWPETFAKDILSFEEVEEDEDDQEENYDPAMEGVTPDGTFDHNVIPEENFD</sequence>
<name>A0A7S3KDX4_EUPCR</name>
<dbReference type="InterPro" id="IPR011992">
    <property type="entry name" value="EF-hand-dom_pair"/>
</dbReference>
<dbReference type="Gene3D" id="1.10.238.10">
    <property type="entry name" value="EF-hand"/>
    <property type="match status" value="1"/>
</dbReference>